<reference evidence="1" key="1">
    <citation type="submission" date="2016-03" db="EMBL/GenBank/DDBJ databases">
        <title>Microsymbionts genomes from the relict species Vavilovia formosa.</title>
        <authorList>
            <person name="Chirak E."/>
            <person name="Kimeklis A."/>
            <person name="Kopat V."/>
            <person name="Andronov E."/>
        </authorList>
    </citation>
    <scope>NUCLEOTIDE SEQUENCE [LARGE SCALE GENOMIC DNA]</scope>
    <source>
        <strain evidence="1">Vaf12</strain>
    </source>
</reference>
<evidence type="ECO:0008006" key="2">
    <source>
        <dbReference type="Google" id="ProtNLM"/>
    </source>
</evidence>
<sequence>MTSPPPYFFPDYAKDHPDFVAEVFRHEGRKEAALRRIAQTSNRDTQRLLILRFLGDGNLKLLYLLKSVQAKRRLSTHPPETMRELASRMTATYHFAEHVRMKTVRPAPHKRRRTTYDFGPGKHALQSMVADVIRAMFPLPSGRHFTLNGGVKAALKAVNEHAQQGFVHGIERDIEHFYPSVNLEGLAKLLRPLPGSVVRNVIGYRHGDTGSTDMHPAEAIDDAPLPPRGLLAQGSAASPAAAEVLVANLLQGMPDDVCVMSYADNILILGENISSVEAADAFLVGRASDYEYGSLGLKQRKQCVITDPSGINFVGHDGYWNGERIQWMPDIAATNHILQAIELSTDEREGALDRVRDAIQHLHHWRRGYVWEDGNEETERYIAQLWAKLAFNAPRLSREYIRAMRSVTAYCQRHLKRHGEYPDIADLLPDFVDPHERFGKRPTFIRDIEQRLGIFVVDEETAT</sequence>
<protein>
    <recommendedName>
        <fullName evidence="2">Reverse transcriptase domain-containing protein</fullName>
    </recommendedName>
</protein>
<dbReference type="AlphaFoldDB" id="A0A154I7V7"/>
<gene>
    <name evidence="1" type="ORF">A4A59_05190</name>
</gene>
<organism evidence="1">
    <name type="scientific">Rhizobium leguminosarum</name>
    <dbReference type="NCBI Taxonomy" id="384"/>
    <lineage>
        <taxon>Bacteria</taxon>
        <taxon>Pseudomonadati</taxon>
        <taxon>Pseudomonadota</taxon>
        <taxon>Alphaproteobacteria</taxon>
        <taxon>Hyphomicrobiales</taxon>
        <taxon>Rhizobiaceae</taxon>
        <taxon>Rhizobium/Agrobacterium group</taxon>
        <taxon>Rhizobium</taxon>
    </lineage>
</organism>
<name>A0A154I7V7_RHILE</name>
<proteinExistence type="predicted"/>
<comment type="caution">
    <text evidence="1">The sequence shown here is derived from an EMBL/GenBank/DDBJ whole genome shotgun (WGS) entry which is preliminary data.</text>
</comment>
<dbReference type="EMBL" id="LVYU01000156">
    <property type="protein sequence ID" value="KZA96491.1"/>
    <property type="molecule type" value="Genomic_DNA"/>
</dbReference>
<evidence type="ECO:0000313" key="1">
    <source>
        <dbReference type="EMBL" id="KZA96491.1"/>
    </source>
</evidence>
<dbReference type="RefSeq" id="WP_062945252.1">
    <property type="nucleotide sequence ID" value="NZ_CP171844.1"/>
</dbReference>
<accession>A0A154I7V7</accession>